<reference evidence="1" key="2">
    <citation type="submission" date="2021-01" db="EMBL/GenBank/DDBJ databases">
        <title>Pan-genome distribution and transcriptional activeness of fungal secondary metabolism genes in Aspergillus section Fumigati.</title>
        <authorList>
            <person name="Takahashi H."/>
            <person name="Umemura M."/>
            <person name="Ninomiya A."/>
            <person name="Kusuya Y."/>
            <person name="Urayama S."/>
            <person name="Shimizu M."/>
            <person name="Watanabe A."/>
            <person name="Kamei K."/>
            <person name="Yaguchi T."/>
            <person name="Hagiwara D."/>
        </authorList>
    </citation>
    <scope>NUCLEOTIDE SEQUENCE</scope>
    <source>
        <strain evidence="1">IFM 46973</strain>
    </source>
</reference>
<dbReference type="EMBL" id="BBXM02000007">
    <property type="protein sequence ID" value="GIC92888.1"/>
    <property type="molecule type" value="Genomic_DNA"/>
</dbReference>
<organism evidence="1 2">
    <name type="scientific">Aspergillus udagawae</name>
    <dbReference type="NCBI Taxonomy" id="91492"/>
    <lineage>
        <taxon>Eukaryota</taxon>
        <taxon>Fungi</taxon>
        <taxon>Dikarya</taxon>
        <taxon>Ascomycota</taxon>
        <taxon>Pezizomycotina</taxon>
        <taxon>Eurotiomycetes</taxon>
        <taxon>Eurotiomycetidae</taxon>
        <taxon>Eurotiales</taxon>
        <taxon>Aspergillaceae</taxon>
        <taxon>Aspergillus</taxon>
        <taxon>Aspergillus subgen. Fumigati</taxon>
    </lineage>
</organism>
<comment type="caution">
    <text evidence="1">The sequence shown here is derived from an EMBL/GenBank/DDBJ whole genome shotgun (WGS) entry which is preliminary data.</text>
</comment>
<dbReference type="Proteomes" id="UP000036893">
    <property type="component" value="Unassembled WGS sequence"/>
</dbReference>
<evidence type="ECO:0000313" key="1">
    <source>
        <dbReference type="EMBL" id="GIC92888.1"/>
    </source>
</evidence>
<proteinExistence type="predicted"/>
<sequence>MGSVSEVEVMKPALNVPVDSQASLLRDRTVRQGAVPGLRLNTVQHRQRISTADQIDFRVKLLRSLRLKWEKDDTEAKFLNLVDMIESDGCALFGGLIDPTIFEKLVAKYDKVQSRSGNNAFMHSYVNLATEHDFFLGGNYIEAFSHPLLIALVSYLLGGSIRIVDFRGKDNDPMSINAQDNMLHVDNTPFKEEYKVLLNWRRGQVKGPSGQNFTFLPWTHKGNRDVLVDEEGLPWSTERDSLFVSHDAIDGLLNFQTEIKGISRVVEAKHPEQPLAVLFPAGALVHHRYRTTEGDPRSCIIVAFHLSSKHPGQISELPPISGRKKTLIEFLVGYQDEHSNEELLSLLLSESPHIEEKIQELFHPSHPSKLIDIAPLALKGESLTQWRNAVVGAPSPITHKFNNNLRLSGADFSDLDALTERLAAIMDYDKHCNLQMILYEDGREEIRKPGRKIIGEMKKDAIRARLHAWTPELRSGSFSAHDLVEPRTLRIMCDAMAALGKHLAQNVDTGVKGKPSERVVGQKKIFMSLSRLMVDLGEAIVRCEGVEAFVVTSLFLFLTSEEIYSNLCESDQVAIRSMLVVFLRNYVATILLVEATVSS</sequence>
<protein>
    <submittedName>
        <fullName evidence="1">Uncharacterized protein</fullName>
    </submittedName>
</protein>
<dbReference type="RefSeq" id="XP_043150154.1">
    <property type="nucleotide sequence ID" value="XM_043294219.1"/>
</dbReference>
<dbReference type="AlphaFoldDB" id="A0A8E0R1X7"/>
<name>A0A8E0R1X7_9EURO</name>
<gene>
    <name evidence="1" type="ORF">Aud_009363</name>
</gene>
<dbReference type="GeneID" id="66996840"/>
<accession>A0A8E0R1X7</accession>
<reference evidence="1" key="1">
    <citation type="journal article" date="2015" name="Genome Announc.">
        <title>Draft Genome Sequence of the Pathogenic Filamentous Fungus Aspergillus udagawae Strain IFM 46973T.</title>
        <authorList>
            <person name="Kusuya Y."/>
            <person name="Takahashi-Nakaguchi A."/>
            <person name="Takahashi H."/>
            <person name="Yaguchi T."/>
        </authorList>
    </citation>
    <scope>NUCLEOTIDE SEQUENCE</scope>
    <source>
        <strain evidence="1">IFM 46973</strain>
    </source>
</reference>
<evidence type="ECO:0000313" key="2">
    <source>
        <dbReference type="Proteomes" id="UP000036893"/>
    </source>
</evidence>